<dbReference type="PROSITE" id="PS51489">
    <property type="entry name" value="BUB1_N"/>
    <property type="match status" value="1"/>
</dbReference>
<feature type="region of interest" description="Disordered" evidence="1">
    <location>
        <begin position="468"/>
        <end position="514"/>
    </location>
</feature>
<name>A0AA91PWR6_CLALS</name>
<dbReference type="GO" id="GO:0005634">
    <property type="term" value="C:nucleus"/>
    <property type="evidence" value="ECO:0007669"/>
    <property type="project" value="TreeGrafter"/>
</dbReference>
<dbReference type="Proteomes" id="UP000195602">
    <property type="component" value="Unassembled WGS sequence"/>
</dbReference>
<proteinExistence type="predicted"/>
<dbReference type="InterPro" id="IPR012572">
    <property type="entry name" value="Mad3/Bub1_II"/>
</dbReference>
<organism evidence="3 4">
    <name type="scientific">Clavispora lusitaniae</name>
    <name type="common">Candida lusitaniae</name>
    <dbReference type="NCBI Taxonomy" id="36911"/>
    <lineage>
        <taxon>Eukaryota</taxon>
        <taxon>Fungi</taxon>
        <taxon>Dikarya</taxon>
        <taxon>Ascomycota</taxon>
        <taxon>Saccharomycotina</taxon>
        <taxon>Pichiomycetes</taxon>
        <taxon>Metschnikowiaceae</taxon>
        <taxon>Clavispora</taxon>
    </lineage>
</organism>
<dbReference type="GO" id="GO:0051754">
    <property type="term" value="P:meiotic sister chromatid cohesion, centromeric"/>
    <property type="evidence" value="ECO:0007669"/>
    <property type="project" value="TreeGrafter"/>
</dbReference>
<dbReference type="InterPro" id="IPR015661">
    <property type="entry name" value="Bub1/Mad3"/>
</dbReference>
<dbReference type="InterPro" id="IPR013212">
    <property type="entry name" value="Mad3/Bub1_I"/>
</dbReference>
<feature type="region of interest" description="Disordered" evidence="1">
    <location>
        <begin position="1"/>
        <end position="31"/>
    </location>
</feature>
<evidence type="ECO:0000313" key="4">
    <source>
        <dbReference type="Proteomes" id="UP000195602"/>
    </source>
</evidence>
<dbReference type="FunFam" id="1.25.40.430:FF:000003">
    <property type="entry name" value="Checkpoint serine/threonine-protein kinase BUB1"/>
    <property type="match status" value="1"/>
</dbReference>
<dbReference type="KEGG" id="clus:A9F13_21g00187"/>
<dbReference type="SMART" id="SM00777">
    <property type="entry name" value="Mad3_BUB1_I"/>
    <property type="match status" value="1"/>
</dbReference>
<dbReference type="Pfam" id="PF08171">
    <property type="entry name" value="Mad3_BUB1_II"/>
    <property type="match status" value="1"/>
</dbReference>
<dbReference type="GO" id="GO:0004672">
    <property type="term" value="F:protein kinase activity"/>
    <property type="evidence" value="ECO:0007669"/>
    <property type="project" value="TreeGrafter"/>
</dbReference>
<protein>
    <recommendedName>
        <fullName evidence="2">BUB1 N-terminal domain-containing protein</fullName>
    </recommendedName>
</protein>
<dbReference type="AlphaFoldDB" id="A0AA91PWR6"/>
<dbReference type="Pfam" id="PF08311">
    <property type="entry name" value="Mad3_BUB1_I"/>
    <property type="match status" value="1"/>
</dbReference>
<dbReference type="Gene3D" id="1.25.40.430">
    <property type="match status" value="1"/>
</dbReference>
<reference evidence="3 4" key="1">
    <citation type="submission" date="2017-04" db="EMBL/GenBank/DDBJ databases">
        <title>Draft genome of the yeast Clavispora lusitaniae type strain CBS 6936.</title>
        <authorList>
            <person name="Durrens P."/>
            <person name="Klopp C."/>
            <person name="Biteau N."/>
            <person name="Fitton-Ouhabi V."/>
            <person name="Dementhon K."/>
            <person name="Accoceberry I."/>
            <person name="Sherman D.J."/>
            <person name="Noel T."/>
        </authorList>
    </citation>
    <scope>NUCLEOTIDE SEQUENCE [LARGE SCALE GENOMIC DNA]</scope>
    <source>
        <strain evidence="3 4">CBS 6936</strain>
    </source>
</reference>
<dbReference type="PANTHER" id="PTHR14030">
    <property type="entry name" value="MITOTIC CHECKPOINT SERINE/THREONINE-PROTEIN KINASE BUB1"/>
    <property type="match status" value="1"/>
</dbReference>
<dbReference type="PANTHER" id="PTHR14030:SF4">
    <property type="entry name" value="BUB1 KINASE, ISOFORM A-RELATED"/>
    <property type="match status" value="1"/>
</dbReference>
<dbReference type="GO" id="GO:0032991">
    <property type="term" value="C:protein-containing complex"/>
    <property type="evidence" value="ECO:0007669"/>
    <property type="project" value="UniProtKB-ARBA"/>
</dbReference>
<evidence type="ECO:0000313" key="3">
    <source>
        <dbReference type="EMBL" id="OVF06198.1"/>
    </source>
</evidence>
<sequence length="514" mass="57786">MDARALEPHKENIQPLPGGRPASKLGAALSAPRSAMETERARLERSLTADDLDDPLQAYLDYLEWTHCHFPQGNNTDSGLLALLERCTSHFRDTDYYKNDPRYLKVWLEYVGYSDQPRDIFVYLAKKRIGSQLALYYEEFARFLEAQGHTGDARTVFEIGLERHARPEARLRRNFARFCARSPRDSAPGAPASVRALFPSTLVSDLRTDTDCSSGHIARRTVDHSLETSSAQKSLRHDAVLESLPKRPRLEVYSDPAPMSLRTSVFAPDPDARLNSVALRTKENTVAAQPWVGQVLTQKLDRTSLPRFEVFRDPNEAASRNFDVIEENGAYYTMVQQPGKPKEKLAVNLNLLYPSADEEYSLAEVLMLSRKFRPAVQKQEDDKNETFTIALRDDETIQKPTSSAGHSNSPTITMVSRVAANEVLGMFNAAAQDLHFDDSTRALEDSTNYDGFVTETLDVKNHLKGDAIVTNTPYNTNDQKTPPTDHYDSDSAPDRDSSPFLEWPRATASSNKRQ</sequence>
<feature type="compositionally biased region" description="Basic and acidic residues" evidence="1">
    <location>
        <begin position="483"/>
        <end position="497"/>
    </location>
</feature>
<accession>A0AA91PWR6</accession>
<dbReference type="GO" id="GO:0007094">
    <property type="term" value="P:mitotic spindle assembly checkpoint signaling"/>
    <property type="evidence" value="ECO:0007669"/>
    <property type="project" value="InterPro"/>
</dbReference>
<feature type="compositionally biased region" description="Polar residues" evidence="1">
    <location>
        <begin position="469"/>
        <end position="482"/>
    </location>
</feature>
<dbReference type="Gene3D" id="6.10.20.170">
    <property type="match status" value="1"/>
</dbReference>
<gene>
    <name evidence="3" type="ORF">A9F13_21g00187</name>
</gene>
<evidence type="ECO:0000256" key="1">
    <source>
        <dbReference type="SAM" id="MobiDB-lite"/>
    </source>
</evidence>
<dbReference type="EMBL" id="LYUB02000021">
    <property type="protein sequence ID" value="OVF06198.1"/>
    <property type="molecule type" value="Genomic_DNA"/>
</dbReference>
<comment type="caution">
    <text evidence="3">The sequence shown here is derived from an EMBL/GenBank/DDBJ whole genome shotgun (WGS) entry which is preliminary data.</text>
</comment>
<feature type="compositionally biased region" description="Basic and acidic residues" evidence="1">
    <location>
        <begin position="1"/>
        <end position="12"/>
    </location>
</feature>
<evidence type="ECO:0000259" key="2">
    <source>
        <dbReference type="PROSITE" id="PS51489"/>
    </source>
</evidence>
<feature type="domain" description="BUB1 N-terminal" evidence="2">
    <location>
        <begin position="43"/>
        <end position="199"/>
    </location>
</feature>